<dbReference type="InterPro" id="IPR021828">
    <property type="entry name" value="GlgE_dom_N/S"/>
</dbReference>
<gene>
    <name evidence="6" type="primary">glgE</name>
    <name evidence="8" type="ORF">A4Z71_02480</name>
</gene>
<reference evidence="8 9" key="1">
    <citation type="journal article" date="2016" name="Biochim. Biophys. Acta">
        <title>Photochemical characterization of actinorhodopsin and its functional existence in the natural host.</title>
        <authorList>
            <person name="Nakamura S."/>
            <person name="Kikukawa T."/>
            <person name="Tamogami J."/>
            <person name="Kamiya M."/>
            <person name="Aizawa T."/>
            <person name="Hahn M.W."/>
            <person name="Ihara K."/>
            <person name="Kamo N."/>
            <person name="Demura M."/>
        </authorList>
    </citation>
    <scope>NUCLEOTIDE SEQUENCE [LARGE SCALE GENOMIC DNA]</scope>
    <source>
        <strain evidence="8 9">MWH-Dar1</strain>
    </source>
</reference>
<dbReference type="Proteomes" id="UP000243784">
    <property type="component" value="Chromosome"/>
</dbReference>
<comment type="similarity">
    <text evidence="6">Belongs to the glycosyl hydrolase 13 family. GlgE subfamily.</text>
</comment>
<dbReference type="GO" id="GO:0016758">
    <property type="term" value="F:hexosyltransferase activity"/>
    <property type="evidence" value="ECO:0007669"/>
    <property type="project" value="UniProtKB-UniRule"/>
</dbReference>
<dbReference type="Pfam" id="PF11896">
    <property type="entry name" value="GlgE_dom_N_S"/>
    <property type="match status" value="1"/>
</dbReference>
<dbReference type="STRING" id="535712.A4Z71_02480"/>
<dbReference type="PANTHER" id="PTHR47786:SF2">
    <property type="entry name" value="GLYCOSYL HYDROLASE FAMILY 13 CATALYTIC DOMAIN-CONTAINING PROTEIN"/>
    <property type="match status" value="1"/>
</dbReference>
<feature type="active site" description="Proton donor" evidence="6">
    <location>
        <position position="404"/>
    </location>
</feature>
<evidence type="ECO:0000259" key="7">
    <source>
        <dbReference type="SMART" id="SM00642"/>
    </source>
</evidence>
<accession>A0A1D9E0W6</accession>
<keyword evidence="4 6" id="KW-0119">Carbohydrate metabolism</keyword>
<dbReference type="CDD" id="cd11344">
    <property type="entry name" value="AmyAc_GlgE_like"/>
    <property type="match status" value="1"/>
</dbReference>
<dbReference type="SMART" id="SM00642">
    <property type="entry name" value="Aamy"/>
    <property type="match status" value="1"/>
</dbReference>
<feature type="binding site" evidence="6">
    <location>
        <begin position="514"/>
        <end position="515"/>
    </location>
    <ligand>
        <name>alpha-maltose 1-phosphate</name>
        <dbReference type="ChEBI" id="CHEBI:63576"/>
    </ligand>
</feature>
<dbReference type="PANTHER" id="PTHR47786">
    <property type="entry name" value="ALPHA-1,4-GLUCAN:MALTOSE-1-PHOSPHATE MALTOSYLTRANSFERASE"/>
    <property type="match status" value="1"/>
</dbReference>
<evidence type="ECO:0000256" key="3">
    <source>
        <dbReference type="ARBA" id="ARBA00022679"/>
    </source>
</evidence>
<dbReference type="HAMAP" id="MF_02124">
    <property type="entry name" value="GlgE"/>
    <property type="match status" value="1"/>
</dbReference>
<feature type="domain" description="Glycosyl hydrolase family 13 catalytic" evidence="7">
    <location>
        <begin position="187"/>
        <end position="543"/>
    </location>
</feature>
<dbReference type="Gene3D" id="3.20.20.80">
    <property type="entry name" value="Glycosidases"/>
    <property type="match status" value="1"/>
</dbReference>
<dbReference type="GO" id="GO:0030979">
    <property type="term" value="P:alpha-glucan biosynthetic process"/>
    <property type="evidence" value="ECO:0007669"/>
    <property type="project" value="UniProtKB-UniRule"/>
</dbReference>
<dbReference type="InterPro" id="IPR006047">
    <property type="entry name" value="GH13_cat_dom"/>
</dbReference>
<sequence length="653" mass="72805">MRPSVDSGRWPAKAFETEVINFSAKVFREGHDSLGAELVLVSPSKKTSRHRLVSGAPGSDQWQTSVQLSELGTHRFSIEAFADDFDTWHHNATVKIAVGVDEKLMMLEGIALLNRAKLEKGRGKSGLALIESVIAILADETKSAAARLAEVETAAVLDYFWNNPVKSLVTESEQLEINCERKLAGAGAWYEFFPRSEGAKFDEKKQSWISGTFKSATKRLAAVADMGFNVLYLPPIHPIGESFRKGPNNTLNAGPQDPGSPWAIGSSAGGHDEIHPDLGTVEDFEKFVKAAKKVGLEIAMDFALQASPDHPWVKEHPAWFTTRADGSIAYAENPPKKYQDIYPINFDNDPAGIYQEALRIIRFWIDKGVKIFRVDNPHTKPVNFWEWLIAEVNAENPEVIFLAEAFTKPAMMHALGKAGFQQSYTYYTWRNTKHELESYLTELARESADFFRPNLWVSTPDILTPYLQFGGPAAHKIRAAIAATAAPSWGMYAGYELVESVARPGAEEHIDSEKFEYKPRNWAAADKSGRSITGYIKRLNQIRAAHPSLQQLRNIEFHHTDDSAIIAYSKYLAAEHNPDGKADAILVVANVDPHAVRETMVHLDLTKLGLPVDSQFDVTDLLTGEKYRWSTHNYVRLDAFANPAHIFHIGKAH</sequence>
<dbReference type="AlphaFoldDB" id="A0A1D9E0W6"/>
<feature type="binding site" evidence="6">
    <location>
        <position position="305"/>
    </location>
    <ligand>
        <name>alpha-maltose 1-phosphate</name>
        <dbReference type="ChEBI" id="CHEBI:63576"/>
    </ligand>
</feature>
<dbReference type="GO" id="GO:0004553">
    <property type="term" value="F:hydrolase activity, hydrolyzing O-glycosyl compounds"/>
    <property type="evidence" value="ECO:0007669"/>
    <property type="project" value="InterPro"/>
</dbReference>
<feature type="binding site" evidence="6">
    <location>
        <position position="376"/>
    </location>
    <ligand>
        <name>alpha-maltose 1-phosphate</name>
        <dbReference type="ChEBI" id="CHEBI:63576"/>
    </ligand>
</feature>
<dbReference type="Gene3D" id="2.60.40.1180">
    <property type="entry name" value="Golgi alpha-mannosidase II"/>
    <property type="match status" value="1"/>
</dbReference>
<dbReference type="InterPro" id="IPR026585">
    <property type="entry name" value="GlgE"/>
</dbReference>
<evidence type="ECO:0000256" key="1">
    <source>
        <dbReference type="ARBA" id="ARBA00011738"/>
    </source>
</evidence>
<dbReference type="KEGG" id="rpla:A4Z71_02480"/>
<feature type="binding site" evidence="6">
    <location>
        <position position="340"/>
    </location>
    <ligand>
        <name>alpha-maltose 1-phosphate</name>
        <dbReference type="ChEBI" id="CHEBI:63576"/>
    </ligand>
</feature>
<dbReference type="Gene3D" id="1.20.58.80">
    <property type="entry name" value="Phosphotransferase system, lactose/cellobiose-type IIA subunit"/>
    <property type="match status" value="1"/>
</dbReference>
<dbReference type="InterPro" id="IPR049171">
    <property type="entry name" value="GLGE_C"/>
</dbReference>
<protein>
    <recommendedName>
        <fullName evidence="6">Alpha-1,4-glucan:maltose-1-phosphate maltosyltransferase</fullName>
        <shortName evidence="6">GMPMT</shortName>
        <ecNumber evidence="6">2.4.99.16</ecNumber>
    </recommendedName>
    <alternativeName>
        <fullName evidence="6">(1-&gt;4)-alpha-D-glucan:maltose-1-phosphate alpha-D-maltosyltransferase</fullName>
    </alternativeName>
</protein>
<dbReference type="SUPFAM" id="SSF51445">
    <property type="entry name" value="(Trans)glycosidases"/>
    <property type="match status" value="1"/>
</dbReference>
<keyword evidence="2 6" id="KW-0328">Glycosyltransferase</keyword>
<evidence type="ECO:0000313" key="8">
    <source>
        <dbReference type="EMBL" id="AOY56707.1"/>
    </source>
</evidence>
<dbReference type="EC" id="2.4.99.16" evidence="6"/>
<evidence type="ECO:0000256" key="5">
    <source>
        <dbReference type="ARBA" id="ARBA00048735"/>
    </source>
</evidence>
<comment type="subunit">
    <text evidence="1 6">Homodimer.</text>
</comment>
<proteinExistence type="inferred from homology"/>
<dbReference type="Pfam" id="PF21702">
    <property type="entry name" value="GLGE_C"/>
    <property type="match status" value="1"/>
</dbReference>
<feature type="active site" description="Nucleophile" evidence="6">
    <location>
        <position position="375"/>
    </location>
</feature>
<name>A0A1D9E0W6_9MICO</name>
<feature type="site" description="Transition state stabilizer" evidence="6">
    <location>
        <position position="461"/>
    </location>
</feature>
<organism evidence="8 9">
    <name type="scientific">Candidatus Rhodoluna planktonica</name>
    <dbReference type="NCBI Taxonomy" id="535712"/>
    <lineage>
        <taxon>Bacteria</taxon>
        <taxon>Bacillati</taxon>
        <taxon>Actinomycetota</taxon>
        <taxon>Actinomycetes</taxon>
        <taxon>Micrococcales</taxon>
        <taxon>Microbacteriaceae</taxon>
        <taxon>Luna cluster</taxon>
        <taxon>Luna-1 subcluster</taxon>
        <taxon>Rhodoluna</taxon>
    </lineage>
</organism>
<evidence type="ECO:0000313" key="9">
    <source>
        <dbReference type="Proteomes" id="UP000243784"/>
    </source>
</evidence>
<evidence type="ECO:0000256" key="2">
    <source>
        <dbReference type="ARBA" id="ARBA00022676"/>
    </source>
</evidence>
<dbReference type="InterPro" id="IPR017853">
    <property type="entry name" value="GH"/>
</dbReference>
<comment type="function">
    <text evidence="6">Maltosyltransferase that uses maltose 1-phosphate (M1P) as the sugar donor to elongate linear or branched alpha-(1-&gt;4)-glucans. Is involved in a branched alpha-glucan biosynthetic pathway from trehalose, together with TreS, Mak and GlgB.</text>
</comment>
<dbReference type="Gene3D" id="2.60.40.10">
    <property type="entry name" value="Immunoglobulins"/>
    <property type="match status" value="1"/>
</dbReference>
<keyword evidence="9" id="KW-1185">Reference proteome</keyword>
<feature type="binding site" evidence="6">
    <location>
        <position position="245"/>
    </location>
    <ligand>
        <name>alpha-maltose 1-phosphate</name>
        <dbReference type="ChEBI" id="CHEBI:63576"/>
    </ligand>
</feature>
<keyword evidence="3 6" id="KW-0808">Transferase</keyword>
<evidence type="ECO:0000256" key="6">
    <source>
        <dbReference type="HAMAP-Rule" id="MF_02124"/>
    </source>
</evidence>
<dbReference type="EMBL" id="CP015208">
    <property type="protein sequence ID" value="AOY56707.1"/>
    <property type="molecule type" value="Genomic_DNA"/>
</dbReference>
<evidence type="ECO:0000256" key="4">
    <source>
        <dbReference type="ARBA" id="ARBA00023277"/>
    </source>
</evidence>
<comment type="catalytic activity">
    <reaction evidence="5 6">
        <text>alpha-maltose 1-phosphate + [(1-&gt;4)-alpha-D-glucosyl](n) = [(1-&gt;4)-alpha-D-glucosyl](n+2) + phosphate</text>
        <dbReference type="Rhea" id="RHEA:42692"/>
        <dbReference type="Rhea" id="RHEA-COMP:9584"/>
        <dbReference type="Rhea" id="RHEA-COMP:10183"/>
        <dbReference type="ChEBI" id="CHEBI:15444"/>
        <dbReference type="ChEBI" id="CHEBI:43474"/>
        <dbReference type="ChEBI" id="CHEBI:63576"/>
        <dbReference type="EC" id="2.4.99.16"/>
    </reaction>
</comment>
<dbReference type="InterPro" id="IPR013780">
    <property type="entry name" value="Glyco_hydro_b"/>
</dbReference>
<dbReference type="InterPro" id="IPR013783">
    <property type="entry name" value="Ig-like_fold"/>
</dbReference>